<proteinExistence type="predicted"/>
<feature type="region of interest" description="Disordered" evidence="4">
    <location>
        <begin position="548"/>
        <end position="614"/>
    </location>
</feature>
<dbReference type="InterPro" id="IPR049730">
    <property type="entry name" value="SNF2/RAD54-like_C"/>
</dbReference>
<dbReference type="Pfam" id="PF00176">
    <property type="entry name" value="SNF2-rel_dom"/>
    <property type="match status" value="1"/>
</dbReference>
<dbReference type="InterPro" id="IPR027417">
    <property type="entry name" value="P-loop_NTPase"/>
</dbReference>
<dbReference type="InterPro" id="IPR038718">
    <property type="entry name" value="SNF2-like_sf"/>
</dbReference>
<accession>A0A7U2HZL3</accession>
<gene>
    <name evidence="7" type="ORF">JI435_077050</name>
</gene>
<evidence type="ECO:0000256" key="1">
    <source>
        <dbReference type="ARBA" id="ARBA00022741"/>
    </source>
</evidence>
<evidence type="ECO:0000313" key="8">
    <source>
        <dbReference type="Proteomes" id="UP000663193"/>
    </source>
</evidence>
<dbReference type="SMART" id="SM00490">
    <property type="entry name" value="HELICc"/>
    <property type="match status" value="1"/>
</dbReference>
<evidence type="ECO:0000313" key="7">
    <source>
        <dbReference type="EMBL" id="QRC94471.1"/>
    </source>
</evidence>
<dbReference type="Gene3D" id="3.40.50.10810">
    <property type="entry name" value="Tandem AAA-ATPase domain"/>
    <property type="match status" value="2"/>
</dbReference>
<evidence type="ECO:0008006" key="9">
    <source>
        <dbReference type="Google" id="ProtNLM"/>
    </source>
</evidence>
<dbReference type="EMBL" id="CP069026">
    <property type="protein sequence ID" value="QRC94471.1"/>
    <property type="molecule type" value="Genomic_DNA"/>
</dbReference>
<dbReference type="AlphaFoldDB" id="A0A7U2HZL3"/>
<dbReference type="VEuPathDB" id="FungiDB:JI435_077050"/>
<name>A0A7U2HZL3_PHANO</name>
<dbReference type="RefSeq" id="XP_001798037.1">
    <property type="nucleotide sequence ID" value="XM_001797985.1"/>
</dbReference>
<dbReference type="OMA" id="DEAQMVN"/>
<dbReference type="KEGG" id="pno:SNOG_07705"/>
<feature type="compositionally biased region" description="Acidic residues" evidence="4">
    <location>
        <begin position="589"/>
        <end position="602"/>
    </location>
</feature>
<dbReference type="PROSITE" id="PS51194">
    <property type="entry name" value="HELICASE_CTER"/>
    <property type="match status" value="1"/>
</dbReference>
<protein>
    <recommendedName>
        <fullName evidence="9">Helicase C-terminal domain-containing protein</fullName>
    </recommendedName>
</protein>
<keyword evidence="2" id="KW-0378">Hydrolase</keyword>
<keyword evidence="8" id="KW-1185">Reference proteome</keyword>
<evidence type="ECO:0000259" key="5">
    <source>
        <dbReference type="PROSITE" id="PS51192"/>
    </source>
</evidence>
<evidence type="ECO:0000256" key="2">
    <source>
        <dbReference type="ARBA" id="ARBA00022801"/>
    </source>
</evidence>
<dbReference type="Gene3D" id="3.40.50.300">
    <property type="entry name" value="P-loop containing nucleotide triphosphate hydrolases"/>
    <property type="match status" value="1"/>
</dbReference>
<sequence>MNDRDNVDRVEQAILGLRHLSEREQQSAQSSSQLKATLSKIDQIALKLVVPGRYLLLDGAANDSVANANRVEKAEQANAEQELTELIRANREHVAIINSKTVPLTQYLGSEYTKHIDKLHRPTKTSRSPELVSQLHDYQELGIDMLIELGNGIYKGGILGDPCGLGKTVQCIEASMRDRVPGWPDLVVTTKSCALQWKAEIGKHYSPDRQPKSLILNDPRTTANAILEGKYQFVIVTYNFVMSRYREYQKYRPFFDLVALLGMAEALELCSTPEHKHLLPLNVVKRSANALFSDVFEEVGVIWHHLILDEASFVKNTKSETHNAVRAIRTEKVWMASGTFLDNRWWDIHGLCAQLPGVHPFQDKRLFERAFAQKADGRFQDPSVSKKNRLVKWLQGFTICRPDTVLDLPGLKVVWWNFELADDDEMTVAAHAVKFIYALKMKLMQSTEGASALVEENGSAALMHAMRAQQICANPVLISQSDRNKQKKLLEQARDIIAELLKEWRNTAAVDEDAMEIDIDAGKGSNERTIDPRMDMILQHQFAALSDNADRVQDQKPSGKASDAPTLPDASSADIAMQDAGEGDTTAQQEDDGDVDDEGAGQDQEKDSEAEFVDTEVVDEKSRKIWLNKVREMTDREIFSHKVREVLECIENIVDMEQQDIVVFTTFLMFHDIISEALYRSKWAHKAGVEVLRFDGTTSSQERADRKLQFETKTTFTKIMLATPGAGGYGLELSTAQHVLQLEPWWNHNKERQAWSRTHRQGNLNPVTVWRFSASNSLIDSLFLAIAGKKTIVNESVMKYLRVPPGEKPRIPKQYSGTTGEY</sequence>
<dbReference type="GO" id="GO:0016787">
    <property type="term" value="F:hydrolase activity"/>
    <property type="evidence" value="ECO:0007669"/>
    <property type="project" value="UniProtKB-KW"/>
</dbReference>
<dbReference type="PANTHER" id="PTHR45626">
    <property type="entry name" value="TRANSCRIPTION TERMINATION FACTOR 2-RELATED"/>
    <property type="match status" value="1"/>
</dbReference>
<organism evidence="7 8">
    <name type="scientific">Phaeosphaeria nodorum (strain SN15 / ATCC MYA-4574 / FGSC 10173)</name>
    <name type="common">Glume blotch fungus</name>
    <name type="synonym">Parastagonospora nodorum</name>
    <dbReference type="NCBI Taxonomy" id="321614"/>
    <lineage>
        <taxon>Eukaryota</taxon>
        <taxon>Fungi</taxon>
        <taxon>Dikarya</taxon>
        <taxon>Ascomycota</taxon>
        <taxon>Pezizomycotina</taxon>
        <taxon>Dothideomycetes</taxon>
        <taxon>Pleosporomycetidae</taxon>
        <taxon>Pleosporales</taxon>
        <taxon>Pleosporineae</taxon>
        <taxon>Phaeosphaeriaceae</taxon>
        <taxon>Parastagonospora</taxon>
    </lineage>
</organism>
<dbReference type="PROSITE" id="PS51192">
    <property type="entry name" value="HELICASE_ATP_BIND_1"/>
    <property type="match status" value="1"/>
</dbReference>
<dbReference type="CDD" id="cd18793">
    <property type="entry name" value="SF2_C_SNF"/>
    <property type="match status" value="1"/>
</dbReference>
<dbReference type="InterPro" id="IPR000330">
    <property type="entry name" value="SNF2_N"/>
</dbReference>
<evidence type="ECO:0000259" key="6">
    <source>
        <dbReference type="PROSITE" id="PS51194"/>
    </source>
</evidence>
<dbReference type="Proteomes" id="UP000663193">
    <property type="component" value="Chromosome 4"/>
</dbReference>
<dbReference type="SMART" id="SM00487">
    <property type="entry name" value="DEXDc"/>
    <property type="match status" value="1"/>
</dbReference>
<feature type="domain" description="Helicase C-terminal" evidence="6">
    <location>
        <begin position="648"/>
        <end position="801"/>
    </location>
</feature>
<dbReference type="InterPro" id="IPR050628">
    <property type="entry name" value="SNF2_RAD54_helicase_TF"/>
</dbReference>
<dbReference type="PANTHER" id="PTHR45626:SF11">
    <property type="entry name" value="FAMILY HELICASE, PUTATIVE (AFU_ORTHOLOGUE AFUA_5G06590)-RELATED"/>
    <property type="match status" value="1"/>
</dbReference>
<feature type="domain" description="Helicase ATP-binding" evidence="5">
    <location>
        <begin position="148"/>
        <end position="358"/>
    </location>
</feature>
<evidence type="ECO:0000256" key="4">
    <source>
        <dbReference type="SAM" id="MobiDB-lite"/>
    </source>
</evidence>
<dbReference type="GO" id="GO:0005524">
    <property type="term" value="F:ATP binding"/>
    <property type="evidence" value="ECO:0007669"/>
    <property type="project" value="UniProtKB-KW"/>
</dbReference>
<keyword evidence="1" id="KW-0547">Nucleotide-binding</keyword>
<keyword evidence="3" id="KW-0067">ATP-binding</keyword>
<dbReference type="SUPFAM" id="SSF52540">
    <property type="entry name" value="P-loop containing nucleoside triphosphate hydrolases"/>
    <property type="match status" value="2"/>
</dbReference>
<dbReference type="InterPro" id="IPR001650">
    <property type="entry name" value="Helicase_C-like"/>
</dbReference>
<dbReference type="Pfam" id="PF00271">
    <property type="entry name" value="Helicase_C"/>
    <property type="match status" value="1"/>
</dbReference>
<dbReference type="OrthoDB" id="3798703at2759"/>
<reference evidence="8" key="1">
    <citation type="journal article" date="2021" name="BMC Genomics">
        <title>Chromosome-level genome assembly and manually-curated proteome of model necrotroph Parastagonospora nodorum Sn15 reveals a genome-wide trove of candidate effector homologs, and redundancy of virulence-related functions within an accessory chromosome.</title>
        <authorList>
            <person name="Bertazzoni S."/>
            <person name="Jones D.A.B."/>
            <person name="Phan H.T."/>
            <person name="Tan K.-C."/>
            <person name="Hane J.K."/>
        </authorList>
    </citation>
    <scope>NUCLEOTIDE SEQUENCE [LARGE SCALE GENOMIC DNA]</scope>
    <source>
        <strain evidence="8">SN15 / ATCC MYA-4574 / FGSC 10173)</strain>
    </source>
</reference>
<evidence type="ECO:0000256" key="3">
    <source>
        <dbReference type="ARBA" id="ARBA00022840"/>
    </source>
</evidence>
<dbReference type="InterPro" id="IPR014001">
    <property type="entry name" value="Helicase_ATP-bd"/>
</dbReference>